<keyword evidence="5 8" id="KW-0482">Metalloprotease</keyword>
<keyword evidence="3 8" id="KW-0479">Metal-binding</keyword>
<dbReference type="GO" id="GO:0006508">
    <property type="term" value="P:proteolysis"/>
    <property type="evidence" value="ECO:0007669"/>
    <property type="project" value="UniProtKB-UniRule"/>
</dbReference>
<evidence type="ECO:0000256" key="7">
    <source>
        <dbReference type="ARBA" id="ARBA00061580"/>
    </source>
</evidence>
<dbReference type="Proteomes" id="UP000075683">
    <property type="component" value="Unassembled WGS sequence"/>
</dbReference>
<comment type="function">
    <text evidence="8">Broad specificity carboxypetidase that releases amino acids sequentially from the C-terminus, including neutral, aromatic, polar and basic residues.</text>
</comment>
<feature type="binding site" evidence="9">
    <location>
        <position position="274"/>
    </location>
    <ligand>
        <name>Zn(2+)</name>
        <dbReference type="ChEBI" id="CHEBI:29105"/>
        <note>catalytic</note>
    </ligand>
</feature>
<dbReference type="GO" id="GO:0004181">
    <property type="term" value="F:metallocarboxypeptidase activity"/>
    <property type="evidence" value="ECO:0007669"/>
    <property type="project" value="UniProtKB-UniRule"/>
</dbReference>
<evidence type="ECO:0000256" key="6">
    <source>
        <dbReference type="ARBA" id="ARBA00052755"/>
    </source>
</evidence>
<evidence type="ECO:0000256" key="10">
    <source>
        <dbReference type="PIRSR" id="PIRSR006615-2"/>
    </source>
</evidence>
<evidence type="ECO:0000256" key="4">
    <source>
        <dbReference type="ARBA" id="ARBA00022801"/>
    </source>
</evidence>
<dbReference type="AlphaFoldDB" id="A0A150MDE9"/>
<dbReference type="PRINTS" id="PR00998">
    <property type="entry name" value="CRBOXYPTASET"/>
</dbReference>
<dbReference type="OrthoDB" id="9772308at2"/>
<accession>A0A150MDE9</accession>
<dbReference type="PANTHER" id="PTHR34217:SF1">
    <property type="entry name" value="CARBOXYPEPTIDASE 1"/>
    <property type="match status" value="1"/>
</dbReference>
<evidence type="ECO:0000256" key="1">
    <source>
        <dbReference type="ARBA" id="ARBA00022645"/>
    </source>
</evidence>
<organism evidence="11 12">
    <name type="scientific">Caldibacillus debilis</name>
    <dbReference type="NCBI Taxonomy" id="301148"/>
    <lineage>
        <taxon>Bacteria</taxon>
        <taxon>Bacillati</taxon>
        <taxon>Bacillota</taxon>
        <taxon>Bacilli</taxon>
        <taxon>Bacillales</taxon>
        <taxon>Bacillaceae</taxon>
        <taxon>Caldibacillus</taxon>
    </lineage>
</organism>
<dbReference type="CDD" id="cd06460">
    <property type="entry name" value="M32_Taq"/>
    <property type="match status" value="1"/>
</dbReference>
<evidence type="ECO:0000313" key="12">
    <source>
        <dbReference type="Proteomes" id="UP000075683"/>
    </source>
</evidence>
<reference evidence="11 12" key="1">
    <citation type="submission" date="2016-01" db="EMBL/GenBank/DDBJ databases">
        <title>Draft Genome Sequences of Seven Thermophilic Sporeformers Isolated from Foods.</title>
        <authorList>
            <person name="Berendsen E.M."/>
            <person name="Wells-Bennik M.H."/>
            <person name="Krawcyk A.O."/>
            <person name="De Jong A."/>
            <person name="Holsappel S."/>
            <person name="Eijlander R.T."/>
            <person name="Kuipers O.P."/>
        </authorList>
    </citation>
    <scope>NUCLEOTIDE SEQUENCE [LARGE SCALE GENOMIC DNA]</scope>
    <source>
        <strain evidence="11 12">B4135</strain>
    </source>
</reference>
<dbReference type="STRING" id="301148.B4135_1322"/>
<protein>
    <recommendedName>
        <fullName evidence="8">Metal-dependent carboxypeptidase</fullName>
        <ecNumber evidence="8">3.4.17.19</ecNumber>
    </recommendedName>
</protein>
<dbReference type="PANTHER" id="PTHR34217">
    <property type="entry name" value="METAL-DEPENDENT CARBOXYPEPTIDASE"/>
    <property type="match status" value="1"/>
</dbReference>
<evidence type="ECO:0000256" key="2">
    <source>
        <dbReference type="ARBA" id="ARBA00022670"/>
    </source>
</evidence>
<dbReference type="Pfam" id="PF02074">
    <property type="entry name" value="Peptidase_M32"/>
    <property type="match status" value="1"/>
</dbReference>
<comment type="catalytic activity">
    <reaction evidence="6 8">
        <text>Release of a C-terminal amino acid with broad specificity, except for -Pro.</text>
        <dbReference type="EC" id="3.4.17.19"/>
    </reaction>
</comment>
<keyword evidence="9" id="KW-0862">Zinc</keyword>
<dbReference type="PIRSF" id="PIRSF006615">
    <property type="entry name" value="Zn_crbxpep_Taq"/>
    <property type="match status" value="1"/>
</dbReference>
<dbReference type="PATRIC" id="fig|301148.3.peg.569"/>
<dbReference type="EMBL" id="LQYT01000011">
    <property type="protein sequence ID" value="KYD22315.1"/>
    <property type="molecule type" value="Genomic_DNA"/>
</dbReference>
<proteinExistence type="inferred from homology"/>
<comment type="cofactor">
    <cofactor evidence="9">
        <name>Zn(2+)</name>
        <dbReference type="ChEBI" id="CHEBI:29105"/>
    </cofactor>
    <text evidence="9">Binds 1 zinc ion per subunit.</text>
</comment>
<comment type="caution">
    <text evidence="11">The sequence shown here is derived from an EMBL/GenBank/DDBJ whole genome shotgun (WGS) entry which is preliminary data.</text>
</comment>
<evidence type="ECO:0000256" key="5">
    <source>
        <dbReference type="ARBA" id="ARBA00023049"/>
    </source>
</evidence>
<feature type="binding site" evidence="9">
    <location>
        <position position="300"/>
    </location>
    <ligand>
        <name>Zn(2+)</name>
        <dbReference type="ChEBI" id="CHEBI:29105"/>
        <note>catalytic</note>
    </ligand>
</feature>
<keyword evidence="1 8" id="KW-0121">Carboxypeptidase</keyword>
<evidence type="ECO:0000256" key="8">
    <source>
        <dbReference type="PIRNR" id="PIRNR006615"/>
    </source>
</evidence>
<gene>
    <name evidence="11" type="ORF">B4135_1322</name>
</gene>
<name>A0A150MDE9_9BACI</name>
<dbReference type="EC" id="3.4.17.19" evidence="8"/>
<sequence>MTVTSIQQTEKAFFEEIKKILAYQEALNLIYWDLRTKAPAKAVEGRSQVIGTLTGEVYQLMTSEKMREYVGELLDSGVRDRLSEITVKSAEHLKKEIDRMIKIPSDEYRQFVELQAKSESVWEEAKEKRDFQLFKPYLEQLVEMTKKFIGYWGYEGHPYNTLLDQYEPGMTVEQLDTVFRQLRDGIVRLLEKIEGSNVRWNSEFLHTHFPKEKQEAFSLEILRQLGYDFAAGRLDETVHPFAIGLNGGDVRITTKYNEQDFRVAIFGTIHEAGHAIYEQNFSERLKGTPLFGGASMGIHESQSLFHENFIGRNLHFWEHNYGLLQQYAGGAFDSVSLDDFYRAINEVKPSLIRIEADELTYPLHIIIRYELEKALFTGELAVDDLPAVWNDKYEQYLGVRPEHDGHGVLQDVHWSSASFGYFPSYALGYMYAAQLKAAMLKSIPDFDRLLAKGEIAPIRKWLTEHVHQYGRLKKPLEILRDAAGEGLNASHLLNYLREKYAYIYQF</sequence>
<keyword evidence="2 8" id="KW-0645">Protease</keyword>
<dbReference type="GO" id="GO:0008270">
    <property type="term" value="F:zinc ion binding"/>
    <property type="evidence" value="ECO:0007669"/>
    <property type="project" value="UniProtKB-ARBA"/>
</dbReference>
<dbReference type="Gene3D" id="1.10.1370.30">
    <property type="match status" value="1"/>
</dbReference>
<dbReference type="InterPro" id="IPR001333">
    <property type="entry name" value="Peptidase_M32_Taq"/>
</dbReference>
<evidence type="ECO:0000256" key="9">
    <source>
        <dbReference type="PIRSR" id="PIRSR006615-1"/>
    </source>
</evidence>
<evidence type="ECO:0000313" key="11">
    <source>
        <dbReference type="EMBL" id="KYD22315.1"/>
    </source>
</evidence>
<comment type="similarity">
    <text evidence="7 8">Belongs to the peptidase M32 family.</text>
</comment>
<evidence type="ECO:0000256" key="3">
    <source>
        <dbReference type="ARBA" id="ARBA00022723"/>
    </source>
</evidence>
<feature type="active site" description="Proton donor/acceptor" evidence="10">
    <location>
        <position position="271"/>
    </location>
</feature>
<dbReference type="FunFam" id="1.10.1370.30:FF:000003">
    <property type="entry name" value="Thermostable carboxypeptidase 1"/>
    <property type="match status" value="1"/>
</dbReference>
<keyword evidence="4 8" id="KW-0378">Hydrolase</keyword>
<dbReference type="RefSeq" id="WP_061568066.1">
    <property type="nucleotide sequence ID" value="NZ_LQYT01000011.1"/>
</dbReference>
<feature type="binding site" evidence="9">
    <location>
        <position position="270"/>
    </location>
    <ligand>
        <name>Zn(2+)</name>
        <dbReference type="ChEBI" id="CHEBI:29105"/>
        <note>catalytic</note>
    </ligand>
</feature>
<dbReference type="PROSITE" id="PS52034">
    <property type="entry name" value="PEPTIDASE_M32"/>
    <property type="match status" value="1"/>
</dbReference>
<dbReference type="SUPFAM" id="SSF55486">
    <property type="entry name" value="Metalloproteases ('zincins'), catalytic domain"/>
    <property type="match status" value="1"/>
</dbReference>